<dbReference type="Proteomes" id="UP000790709">
    <property type="component" value="Unassembled WGS sequence"/>
</dbReference>
<gene>
    <name evidence="1" type="ORF">BV22DRAFT_577822</name>
</gene>
<evidence type="ECO:0000313" key="1">
    <source>
        <dbReference type="EMBL" id="KAH7923517.1"/>
    </source>
</evidence>
<protein>
    <submittedName>
        <fullName evidence="1">Uncharacterized protein</fullName>
    </submittedName>
</protein>
<dbReference type="EMBL" id="MU266450">
    <property type="protein sequence ID" value="KAH7923517.1"/>
    <property type="molecule type" value="Genomic_DNA"/>
</dbReference>
<comment type="caution">
    <text evidence="1">The sequence shown here is derived from an EMBL/GenBank/DDBJ whole genome shotgun (WGS) entry which is preliminary data.</text>
</comment>
<organism evidence="1 2">
    <name type="scientific">Leucogyrophana mollusca</name>
    <dbReference type="NCBI Taxonomy" id="85980"/>
    <lineage>
        <taxon>Eukaryota</taxon>
        <taxon>Fungi</taxon>
        <taxon>Dikarya</taxon>
        <taxon>Basidiomycota</taxon>
        <taxon>Agaricomycotina</taxon>
        <taxon>Agaricomycetes</taxon>
        <taxon>Agaricomycetidae</taxon>
        <taxon>Boletales</taxon>
        <taxon>Boletales incertae sedis</taxon>
        <taxon>Leucogyrophana</taxon>
    </lineage>
</organism>
<name>A0ACB8BDJ6_9AGAM</name>
<reference evidence="1" key="1">
    <citation type="journal article" date="2021" name="New Phytol.">
        <title>Evolutionary innovations through gain and loss of genes in the ectomycorrhizal Boletales.</title>
        <authorList>
            <person name="Wu G."/>
            <person name="Miyauchi S."/>
            <person name="Morin E."/>
            <person name="Kuo A."/>
            <person name="Drula E."/>
            <person name="Varga T."/>
            <person name="Kohler A."/>
            <person name="Feng B."/>
            <person name="Cao Y."/>
            <person name="Lipzen A."/>
            <person name="Daum C."/>
            <person name="Hundley H."/>
            <person name="Pangilinan J."/>
            <person name="Johnson J."/>
            <person name="Barry K."/>
            <person name="LaButti K."/>
            <person name="Ng V."/>
            <person name="Ahrendt S."/>
            <person name="Min B."/>
            <person name="Choi I.G."/>
            <person name="Park H."/>
            <person name="Plett J.M."/>
            <person name="Magnuson J."/>
            <person name="Spatafora J.W."/>
            <person name="Nagy L.G."/>
            <person name="Henrissat B."/>
            <person name="Grigoriev I.V."/>
            <person name="Yang Z.L."/>
            <person name="Xu J."/>
            <person name="Martin F.M."/>
        </authorList>
    </citation>
    <scope>NUCLEOTIDE SEQUENCE</scope>
    <source>
        <strain evidence="1">KUC20120723A-06</strain>
    </source>
</reference>
<sequence length="397" mass="43850">MKVTLFFARYVAFGFFVICNAIVCSVAVWNYSLAQSAGQALQVDVYLIFVGAVFLVFIFPVIFADLICTNPFTGRVWFECAWLVLFWALELAGAAAVTAITSNMFCDSGALNVTVDSCTSTRVLLAFSWICTVIMLLYLLLLILTAASCQRENPAVWQADIGELNRATARQCLPSAPNSPVLPRFKKRPPPEIFAPQPRRPSETVKAMYTHRAGLSSDYEIEHFNPPFPAAEQLDYDVPSSVPEAKPALSLTLPAPALIHTQPQRSPLSRSPDAGPRTSVSFFYPNQVQSSIPFQLAPPSPPSPPPLGEWPKQNALKEPTRVKRKPPPPSAFEFPSKRVTLPASELPPASTSYDPLLHPRKRRPSGPRMRTPSNDDGQRPPPLDLSRVHSYDVSRSY</sequence>
<accession>A0ACB8BDJ6</accession>
<proteinExistence type="predicted"/>
<evidence type="ECO:0000313" key="2">
    <source>
        <dbReference type="Proteomes" id="UP000790709"/>
    </source>
</evidence>
<keyword evidence="2" id="KW-1185">Reference proteome</keyword>